<proteinExistence type="predicted"/>
<accession>A0A0A9HJ63</accession>
<reference evidence="1" key="1">
    <citation type="submission" date="2014-09" db="EMBL/GenBank/DDBJ databases">
        <authorList>
            <person name="Magalhaes I.L.F."/>
            <person name="Oliveira U."/>
            <person name="Santos F.R."/>
            <person name="Vidigal T.H.D.A."/>
            <person name="Brescovit A.D."/>
            <person name="Santos A.J."/>
        </authorList>
    </citation>
    <scope>NUCLEOTIDE SEQUENCE</scope>
    <source>
        <tissue evidence="1">Shoot tissue taken approximately 20 cm above the soil surface</tissue>
    </source>
</reference>
<evidence type="ECO:0000313" key="1">
    <source>
        <dbReference type="EMBL" id="JAE36797.1"/>
    </source>
</evidence>
<protein>
    <submittedName>
        <fullName evidence="1">Uncharacterized protein</fullName>
    </submittedName>
</protein>
<name>A0A0A9HJ63_ARUDO</name>
<dbReference type="EMBL" id="GBRH01161099">
    <property type="protein sequence ID" value="JAE36797.1"/>
    <property type="molecule type" value="Transcribed_RNA"/>
</dbReference>
<reference evidence="1" key="2">
    <citation type="journal article" date="2015" name="Data Brief">
        <title>Shoot transcriptome of the giant reed, Arundo donax.</title>
        <authorList>
            <person name="Barrero R.A."/>
            <person name="Guerrero F.D."/>
            <person name="Moolhuijzen P."/>
            <person name="Goolsby J.A."/>
            <person name="Tidwell J."/>
            <person name="Bellgard S.E."/>
            <person name="Bellgard M.I."/>
        </authorList>
    </citation>
    <scope>NUCLEOTIDE SEQUENCE</scope>
    <source>
        <tissue evidence="1">Shoot tissue taken approximately 20 cm above the soil surface</tissue>
    </source>
</reference>
<organism evidence="1">
    <name type="scientific">Arundo donax</name>
    <name type="common">Giant reed</name>
    <name type="synonym">Donax arundinaceus</name>
    <dbReference type="NCBI Taxonomy" id="35708"/>
    <lineage>
        <taxon>Eukaryota</taxon>
        <taxon>Viridiplantae</taxon>
        <taxon>Streptophyta</taxon>
        <taxon>Embryophyta</taxon>
        <taxon>Tracheophyta</taxon>
        <taxon>Spermatophyta</taxon>
        <taxon>Magnoliopsida</taxon>
        <taxon>Liliopsida</taxon>
        <taxon>Poales</taxon>
        <taxon>Poaceae</taxon>
        <taxon>PACMAD clade</taxon>
        <taxon>Arundinoideae</taxon>
        <taxon>Arundineae</taxon>
        <taxon>Arundo</taxon>
    </lineage>
</organism>
<sequence length="69" mass="7343">MKSCALADLAAFSISASLAVSVPYTIFSLIVPTNSVGSWLTSPMCRRRALRLYVLMSLASIFTTPLSGS</sequence>
<dbReference type="AlphaFoldDB" id="A0A0A9HJ63"/>